<comment type="caution">
    <text evidence="1">The sequence shown here is derived from an EMBL/GenBank/DDBJ whole genome shotgun (WGS) entry which is preliminary data.</text>
</comment>
<accession>A0ACB8T8L7</accession>
<reference evidence="1" key="2">
    <citation type="journal article" date="2022" name="New Phytol.">
        <title>Evolutionary transition to the ectomycorrhizal habit in the genomes of a hyperdiverse lineage of mushroom-forming fungi.</title>
        <authorList>
            <person name="Looney B."/>
            <person name="Miyauchi S."/>
            <person name="Morin E."/>
            <person name="Drula E."/>
            <person name="Courty P.E."/>
            <person name="Kohler A."/>
            <person name="Kuo A."/>
            <person name="LaButti K."/>
            <person name="Pangilinan J."/>
            <person name="Lipzen A."/>
            <person name="Riley R."/>
            <person name="Andreopoulos W."/>
            <person name="He G."/>
            <person name="Johnson J."/>
            <person name="Nolan M."/>
            <person name="Tritt A."/>
            <person name="Barry K.W."/>
            <person name="Grigoriev I.V."/>
            <person name="Nagy L.G."/>
            <person name="Hibbett D."/>
            <person name="Henrissat B."/>
            <person name="Matheny P.B."/>
            <person name="Labbe J."/>
            <person name="Martin F.M."/>
        </authorList>
    </citation>
    <scope>NUCLEOTIDE SEQUENCE</scope>
    <source>
        <strain evidence="1">HHB10654</strain>
    </source>
</reference>
<proteinExistence type="predicted"/>
<sequence length="144" mass="16476">MWNYVAGSKRLPVQWVSWLSHTRPDAPTLEELRADLERQRRILHNAALIEARDREEQTRVVAAPQSDPLSDISTTLHPPTIHEKELKLLEAEAEEQKRSDLQLKTKDTDLSGAAVRESNLPLRTRDTDWQPEAWAPQASRQRGG</sequence>
<keyword evidence="2" id="KW-1185">Reference proteome</keyword>
<evidence type="ECO:0000313" key="2">
    <source>
        <dbReference type="Proteomes" id="UP000814140"/>
    </source>
</evidence>
<reference evidence="1" key="1">
    <citation type="submission" date="2021-03" db="EMBL/GenBank/DDBJ databases">
        <authorList>
            <consortium name="DOE Joint Genome Institute"/>
            <person name="Ahrendt S."/>
            <person name="Looney B.P."/>
            <person name="Miyauchi S."/>
            <person name="Morin E."/>
            <person name="Drula E."/>
            <person name="Courty P.E."/>
            <person name="Chicoki N."/>
            <person name="Fauchery L."/>
            <person name="Kohler A."/>
            <person name="Kuo A."/>
            <person name="Labutti K."/>
            <person name="Pangilinan J."/>
            <person name="Lipzen A."/>
            <person name="Riley R."/>
            <person name="Andreopoulos W."/>
            <person name="He G."/>
            <person name="Johnson J."/>
            <person name="Barry K.W."/>
            <person name="Grigoriev I.V."/>
            <person name="Nagy L."/>
            <person name="Hibbett D."/>
            <person name="Henrissat B."/>
            <person name="Matheny P.B."/>
            <person name="Labbe J."/>
            <person name="Martin F."/>
        </authorList>
    </citation>
    <scope>NUCLEOTIDE SEQUENCE</scope>
    <source>
        <strain evidence="1">HHB10654</strain>
    </source>
</reference>
<dbReference type="EMBL" id="MU277199">
    <property type="protein sequence ID" value="KAI0064356.1"/>
    <property type="molecule type" value="Genomic_DNA"/>
</dbReference>
<evidence type="ECO:0000313" key="1">
    <source>
        <dbReference type="EMBL" id="KAI0064356.1"/>
    </source>
</evidence>
<name>A0ACB8T8L7_9AGAM</name>
<protein>
    <submittedName>
        <fullName evidence="1">Uncharacterized protein</fullName>
    </submittedName>
</protein>
<dbReference type="Proteomes" id="UP000814140">
    <property type="component" value="Unassembled WGS sequence"/>
</dbReference>
<organism evidence="1 2">
    <name type="scientific">Artomyces pyxidatus</name>
    <dbReference type="NCBI Taxonomy" id="48021"/>
    <lineage>
        <taxon>Eukaryota</taxon>
        <taxon>Fungi</taxon>
        <taxon>Dikarya</taxon>
        <taxon>Basidiomycota</taxon>
        <taxon>Agaricomycotina</taxon>
        <taxon>Agaricomycetes</taxon>
        <taxon>Russulales</taxon>
        <taxon>Auriscalpiaceae</taxon>
        <taxon>Artomyces</taxon>
    </lineage>
</organism>
<gene>
    <name evidence="1" type="ORF">BV25DRAFT_312510</name>
</gene>